<name>A0A162AZ79_9GAMM</name>
<organism evidence="1 2">
    <name type="scientific">Pseudoalteromonas luteoviolacea S4060-1</name>
    <dbReference type="NCBI Taxonomy" id="1365257"/>
    <lineage>
        <taxon>Bacteria</taxon>
        <taxon>Pseudomonadati</taxon>
        <taxon>Pseudomonadota</taxon>
        <taxon>Gammaproteobacteria</taxon>
        <taxon>Alteromonadales</taxon>
        <taxon>Pseudoalteromonadaceae</taxon>
        <taxon>Pseudoalteromonas</taxon>
    </lineage>
</organism>
<dbReference type="RefSeq" id="WP_063373398.1">
    <property type="nucleotide sequence ID" value="NZ_AUXX01000030.1"/>
</dbReference>
<dbReference type="CDD" id="cd00565">
    <property type="entry name" value="Ubl_ThiS"/>
    <property type="match status" value="1"/>
</dbReference>
<dbReference type="Pfam" id="PF02597">
    <property type="entry name" value="ThiS"/>
    <property type="match status" value="1"/>
</dbReference>
<comment type="caution">
    <text evidence="1">The sequence shown here is derived from an EMBL/GenBank/DDBJ whole genome shotgun (WGS) entry which is preliminary data.</text>
</comment>
<dbReference type="NCBIfam" id="TIGR01683">
    <property type="entry name" value="thiS"/>
    <property type="match status" value="1"/>
</dbReference>
<sequence length="65" mass="6797">MNLIYNGEDIQVDGHLSLQQIIVSKGAIPPFAVALNGQFVPAGLLPETKPKNGDSVEVLSPIQGG</sequence>
<dbReference type="PATRIC" id="fig|1365257.3.peg.3326"/>
<evidence type="ECO:0000313" key="1">
    <source>
        <dbReference type="EMBL" id="KZN64064.1"/>
    </source>
</evidence>
<dbReference type="EMBL" id="AUXX01000030">
    <property type="protein sequence ID" value="KZN64064.1"/>
    <property type="molecule type" value="Genomic_DNA"/>
</dbReference>
<dbReference type="InterPro" id="IPR010035">
    <property type="entry name" value="Thi_S"/>
</dbReference>
<accession>A0A162AZ79</accession>
<proteinExistence type="predicted"/>
<dbReference type="SUPFAM" id="SSF54285">
    <property type="entry name" value="MoaD/ThiS"/>
    <property type="match status" value="1"/>
</dbReference>
<gene>
    <name evidence="1" type="ORF">N478_22565</name>
</gene>
<protein>
    <recommendedName>
        <fullName evidence="3">Sulfur carrier protein ThiS</fullName>
    </recommendedName>
</protein>
<dbReference type="Gene3D" id="3.10.20.30">
    <property type="match status" value="1"/>
</dbReference>
<dbReference type="Proteomes" id="UP000076661">
    <property type="component" value="Unassembled WGS sequence"/>
</dbReference>
<dbReference type="InterPro" id="IPR012675">
    <property type="entry name" value="Beta-grasp_dom_sf"/>
</dbReference>
<dbReference type="AlphaFoldDB" id="A0A162AZ79"/>
<evidence type="ECO:0008006" key="3">
    <source>
        <dbReference type="Google" id="ProtNLM"/>
    </source>
</evidence>
<reference evidence="1 2" key="1">
    <citation type="submission" date="2013-07" db="EMBL/GenBank/DDBJ databases">
        <title>Comparative Genomic and Metabolomic Analysis of Twelve Strains of Pseudoalteromonas luteoviolacea.</title>
        <authorList>
            <person name="Vynne N.G."/>
            <person name="Mansson M."/>
            <person name="Gram L."/>
        </authorList>
    </citation>
    <scope>NUCLEOTIDE SEQUENCE [LARGE SCALE GENOMIC DNA]</scope>
    <source>
        <strain evidence="1 2">S4060-1</strain>
    </source>
</reference>
<evidence type="ECO:0000313" key="2">
    <source>
        <dbReference type="Proteomes" id="UP000076661"/>
    </source>
</evidence>
<dbReference type="InterPro" id="IPR003749">
    <property type="entry name" value="ThiS/MoaD-like"/>
</dbReference>
<dbReference type="InterPro" id="IPR016155">
    <property type="entry name" value="Mopterin_synth/thiamin_S_b"/>
</dbReference>